<evidence type="ECO:0000256" key="1">
    <source>
        <dbReference type="ARBA" id="ARBA00001633"/>
    </source>
</evidence>
<dbReference type="NCBIfam" id="NF001377">
    <property type="entry name" value="PRK00278.2-4"/>
    <property type="match status" value="1"/>
</dbReference>
<comment type="catalytic activity">
    <reaction evidence="1 9">
        <text>1-(2-carboxyphenylamino)-1-deoxy-D-ribulose 5-phosphate + H(+) = (1S,2R)-1-C-(indol-3-yl)glycerol 3-phosphate + CO2 + H2O</text>
        <dbReference type="Rhea" id="RHEA:23476"/>
        <dbReference type="ChEBI" id="CHEBI:15377"/>
        <dbReference type="ChEBI" id="CHEBI:15378"/>
        <dbReference type="ChEBI" id="CHEBI:16526"/>
        <dbReference type="ChEBI" id="CHEBI:58613"/>
        <dbReference type="ChEBI" id="CHEBI:58866"/>
        <dbReference type="EC" id="4.1.1.48"/>
    </reaction>
</comment>
<feature type="domain" description="Indole-3-glycerol phosphate synthase" evidence="10">
    <location>
        <begin position="4"/>
        <end position="245"/>
    </location>
</feature>
<accession>A0A2U3D6Z8</accession>
<dbReference type="PANTHER" id="PTHR22854:SF2">
    <property type="entry name" value="INDOLE-3-GLYCEROL-PHOSPHATE SYNTHASE"/>
    <property type="match status" value="1"/>
</dbReference>
<dbReference type="EMBL" id="MPDK01000019">
    <property type="protein sequence ID" value="PWI57056.1"/>
    <property type="molecule type" value="Genomic_DNA"/>
</dbReference>
<dbReference type="RefSeq" id="WP_109431135.1">
    <property type="nucleotide sequence ID" value="NZ_MPDK01000019.1"/>
</dbReference>
<dbReference type="InterPro" id="IPR013798">
    <property type="entry name" value="Indole-3-glycerol_P_synth_dom"/>
</dbReference>
<organism evidence="11 12">
    <name type="scientific">Sulfoacidibacillus thermotolerans</name>
    <name type="common">Acidibacillus sulfuroxidans</name>
    <dbReference type="NCBI Taxonomy" id="1765684"/>
    <lineage>
        <taxon>Bacteria</taxon>
        <taxon>Bacillati</taxon>
        <taxon>Bacillota</taxon>
        <taxon>Bacilli</taxon>
        <taxon>Bacillales</taxon>
        <taxon>Alicyclobacillaceae</taxon>
        <taxon>Sulfoacidibacillus</taxon>
    </lineage>
</organism>
<dbReference type="PROSITE" id="PS00614">
    <property type="entry name" value="IGPS"/>
    <property type="match status" value="1"/>
</dbReference>
<evidence type="ECO:0000313" key="11">
    <source>
        <dbReference type="EMBL" id="PWI57056.1"/>
    </source>
</evidence>
<dbReference type="FunFam" id="3.20.20.70:FF:000024">
    <property type="entry name" value="Indole-3-glycerol phosphate synthase"/>
    <property type="match status" value="1"/>
</dbReference>
<evidence type="ECO:0000256" key="6">
    <source>
        <dbReference type="ARBA" id="ARBA00022822"/>
    </source>
</evidence>
<evidence type="ECO:0000256" key="3">
    <source>
        <dbReference type="ARBA" id="ARBA00008737"/>
    </source>
</evidence>
<gene>
    <name evidence="9" type="primary">trpC</name>
    <name evidence="11" type="ORF">BM613_10405</name>
</gene>
<name>A0A2U3D6Z8_SULT2</name>
<protein>
    <recommendedName>
        <fullName evidence="9">Indole-3-glycerol phosphate synthase</fullName>
        <shortName evidence="9">IGPS</shortName>
        <ecNumber evidence="9">4.1.1.48</ecNumber>
    </recommendedName>
</protein>
<evidence type="ECO:0000313" key="12">
    <source>
        <dbReference type="Proteomes" id="UP000245380"/>
    </source>
</evidence>
<dbReference type="PANTHER" id="PTHR22854">
    <property type="entry name" value="TRYPTOPHAN BIOSYNTHESIS PROTEIN"/>
    <property type="match status" value="1"/>
</dbReference>
<evidence type="ECO:0000256" key="4">
    <source>
        <dbReference type="ARBA" id="ARBA00022605"/>
    </source>
</evidence>
<dbReference type="SUPFAM" id="SSF51366">
    <property type="entry name" value="Ribulose-phoshate binding barrel"/>
    <property type="match status" value="1"/>
</dbReference>
<dbReference type="CDD" id="cd00331">
    <property type="entry name" value="IGPS"/>
    <property type="match status" value="1"/>
</dbReference>
<evidence type="ECO:0000256" key="7">
    <source>
        <dbReference type="ARBA" id="ARBA00023141"/>
    </source>
</evidence>
<evidence type="ECO:0000256" key="5">
    <source>
        <dbReference type="ARBA" id="ARBA00022793"/>
    </source>
</evidence>
<keyword evidence="4 9" id="KW-0028">Amino-acid biosynthesis</keyword>
<keyword evidence="7 9" id="KW-0057">Aromatic amino acid biosynthesis</keyword>
<evidence type="ECO:0000256" key="9">
    <source>
        <dbReference type="HAMAP-Rule" id="MF_00134"/>
    </source>
</evidence>
<comment type="caution">
    <text evidence="11">The sequence shown here is derived from an EMBL/GenBank/DDBJ whole genome shotgun (WGS) entry which is preliminary data.</text>
</comment>
<dbReference type="Gene3D" id="3.20.20.70">
    <property type="entry name" value="Aldolase class I"/>
    <property type="match status" value="1"/>
</dbReference>
<keyword evidence="8 9" id="KW-0456">Lyase</keyword>
<comment type="pathway">
    <text evidence="2 9">Amino-acid biosynthesis; L-tryptophan biosynthesis; L-tryptophan from chorismate: step 4/5.</text>
</comment>
<dbReference type="InterPro" id="IPR045186">
    <property type="entry name" value="Indole-3-glycerol_P_synth"/>
</dbReference>
<dbReference type="HAMAP" id="MF_00134_B">
    <property type="entry name" value="IGPS_B"/>
    <property type="match status" value="1"/>
</dbReference>
<keyword evidence="6 9" id="KW-0822">Tryptophan biosynthesis</keyword>
<sequence length="265" mass="29621">MTILERILATKKTEVAKLRERMTASEWEQSIESLPAPKPFVESLQGKSPVALIAEIKKASPSKGVIAANFDPIAMAKGYERAGASALSVLTDREYFQGSSNVLQSVRIITQLPILRKDFIIDEWQVYETRAMGADAILLIVAALSDERLTALYKLALHLGLAPLIEVHSLHEWERIRPLYPRIVGVNHRDLHTFQVDLQLTEKLANEVRDDVILVSESGIRTYEDVRRVQSFGAQAILVGETLMRFGPEKVEQGIAQLLGREQSP</sequence>
<dbReference type="Pfam" id="PF00218">
    <property type="entry name" value="IGPS"/>
    <property type="match status" value="1"/>
</dbReference>
<dbReference type="AlphaFoldDB" id="A0A2U3D6Z8"/>
<evidence type="ECO:0000259" key="10">
    <source>
        <dbReference type="Pfam" id="PF00218"/>
    </source>
</evidence>
<dbReference type="InterPro" id="IPR013785">
    <property type="entry name" value="Aldolase_TIM"/>
</dbReference>
<evidence type="ECO:0000256" key="8">
    <source>
        <dbReference type="ARBA" id="ARBA00023239"/>
    </source>
</evidence>
<dbReference type="InterPro" id="IPR001468">
    <property type="entry name" value="Indole-3-GlycerolPSynthase_CS"/>
</dbReference>
<dbReference type="Proteomes" id="UP000245380">
    <property type="component" value="Unassembled WGS sequence"/>
</dbReference>
<evidence type="ECO:0000256" key="2">
    <source>
        <dbReference type="ARBA" id="ARBA00004696"/>
    </source>
</evidence>
<dbReference type="UniPathway" id="UPA00035">
    <property type="reaction ID" value="UER00043"/>
</dbReference>
<dbReference type="OrthoDB" id="9804217at2"/>
<comment type="similarity">
    <text evidence="3 9">Belongs to the TrpC family.</text>
</comment>
<keyword evidence="12" id="KW-1185">Reference proteome</keyword>
<dbReference type="GO" id="GO:0004425">
    <property type="term" value="F:indole-3-glycerol-phosphate synthase activity"/>
    <property type="evidence" value="ECO:0007669"/>
    <property type="project" value="UniProtKB-UniRule"/>
</dbReference>
<dbReference type="GO" id="GO:0000162">
    <property type="term" value="P:L-tryptophan biosynthetic process"/>
    <property type="evidence" value="ECO:0007669"/>
    <property type="project" value="UniProtKB-UniRule"/>
</dbReference>
<keyword evidence="5 9" id="KW-0210">Decarboxylase</keyword>
<dbReference type="InterPro" id="IPR011060">
    <property type="entry name" value="RibuloseP-bd_barrel"/>
</dbReference>
<dbReference type="GO" id="GO:0004640">
    <property type="term" value="F:phosphoribosylanthranilate isomerase activity"/>
    <property type="evidence" value="ECO:0007669"/>
    <property type="project" value="TreeGrafter"/>
</dbReference>
<dbReference type="EC" id="4.1.1.48" evidence="9"/>
<proteinExistence type="inferred from homology"/>
<reference evidence="11 12" key="1">
    <citation type="submission" date="2016-11" db="EMBL/GenBank/DDBJ databases">
        <title>Comparative genomics of Acidibacillus ferroxidans species.</title>
        <authorList>
            <person name="Oliveira G."/>
            <person name="Nunes G."/>
            <person name="Oliveira R."/>
            <person name="Araujo F."/>
            <person name="Salim A."/>
            <person name="Scholte L."/>
            <person name="Morais D."/>
            <person name="Nancucheo I."/>
            <person name="Johnson D.B."/>
            <person name="Grail B."/>
            <person name="Bittencourt J."/>
            <person name="Valadares R."/>
        </authorList>
    </citation>
    <scope>NUCLEOTIDE SEQUENCE [LARGE SCALE GENOMIC DNA]</scope>
    <source>
        <strain evidence="11 12">Y002</strain>
    </source>
</reference>